<evidence type="ECO:0000313" key="4">
    <source>
        <dbReference type="EMBL" id="GAA1852235.1"/>
    </source>
</evidence>
<dbReference type="PANTHER" id="PTHR30137">
    <property type="entry name" value="LUCIFERASE-LIKE MONOOXYGENASE"/>
    <property type="match status" value="1"/>
</dbReference>
<organism evidence="4 5">
    <name type="scientific">Pseudonocardia ailaonensis</name>
    <dbReference type="NCBI Taxonomy" id="367279"/>
    <lineage>
        <taxon>Bacteria</taxon>
        <taxon>Bacillati</taxon>
        <taxon>Actinomycetota</taxon>
        <taxon>Actinomycetes</taxon>
        <taxon>Pseudonocardiales</taxon>
        <taxon>Pseudonocardiaceae</taxon>
        <taxon>Pseudonocardia</taxon>
    </lineage>
</organism>
<keyword evidence="5" id="KW-1185">Reference proteome</keyword>
<dbReference type="InterPro" id="IPR050766">
    <property type="entry name" value="Bact_Lucif_Oxidored"/>
</dbReference>
<feature type="domain" description="Luciferase-like" evidence="3">
    <location>
        <begin position="1"/>
        <end position="314"/>
    </location>
</feature>
<dbReference type="SUPFAM" id="SSF51679">
    <property type="entry name" value="Bacterial luciferase-like"/>
    <property type="match status" value="1"/>
</dbReference>
<dbReference type="Gene3D" id="3.20.20.30">
    <property type="entry name" value="Luciferase-like domain"/>
    <property type="match status" value="1"/>
</dbReference>
<dbReference type="CDD" id="cd00347">
    <property type="entry name" value="Flavin_utilizing_monoxygenases"/>
    <property type="match status" value="1"/>
</dbReference>
<keyword evidence="2" id="KW-0503">Monooxygenase</keyword>
<proteinExistence type="predicted"/>
<evidence type="ECO:0000313" key="5">
    <source>
        <dbReference type="Proteomes" id="UP001500449"/>
    </source>
</evidence>
<dbReference type="RefSeq" id="WP_344417948.1">
    <property type="nucleotide sequence ID" value="NZ_BAAAQK010000009.1"/>
</dbReference>
<sequence length="356" mass="38963">MRFGINLFPTVGPADKPADRYFADALRLAELAERSGLDHVKTVEHHATPYGGYSPDPVTLLAAVAARTSRIRLVTGAVIPAFTHPVALAGRLAMLDNISGGRLSVGFARAFLPDEFAAFGIPLDESRARFDESVAAIERLWTDEDVRHEGRFHTFGPLTVLPRPLQRPHPPVLVASARSPESCVAAGRAGRGLLLVPSINSVERVQEVLALYREEWRRAGHPGEGEVQLSYSCYLADDDAEALEQGRRYAERTNAVLADAVEPWVHTRSDQYPGYEGVVEKARNADFGRQLASHRVLVGDPARVLDTVHQIREWFGEVTVSAQVISGNPPLAESERTVTLLAEQVAPHVTSQTIHI</sequence>
<protein>
    <submittedName>
        <fullName evidence="4">LLM class flavin-dependent oxidoreductase</fullName>
    </submittedName>
</protein>
<dbReference type="Pfam" id="PF00296">
    <property type="entry name" value="Bac_luciferase"/>
    <property type="match status" value="1"/>
</dbReference>
<dbReference type="InterPro" id="IPR011251">
    <property type="entry name" value="Luciferase-like_dom"/>
</dbReference>
<comment type="caution">
    <text evidence="4">The sequence shown here is derived from an EMBL/GenBank/DDBJ whole genome shotgun (WGS) entry which is preliminary data.</text>
</comment>
<gene>
    <name evidence="4" type="ORF">GCM10009836_35350</name>
</gene>
<accession>A0ABN2N8P8</accession>
<name>A0ABN2N8P8_9PSEU</name>
<evidence type="ECO:0000259" key="3">
    <source>
        <dbReference type="Pfam" id="PF00296"/>
    </source>
</evidence>
<evidence type="ECO:0000256" key="1">
    <source>
        <dbReference type="ARBA" id="ARBA00023002"/>
    </source>
</evidence>
<dbReference type="PANTHER" id="PTHR30137:SF8">
    <property type="entry name" value="BLR5498 PROTEIN"/>
    <property type="match status" value="1"/>
</dbReference>
<keyword evidence="1" id="KW-0560">Oxidoreductase</keyword>
<dbReference type="Proteomes" id="UP001500449">
    <property type="component" value="Unassembled WGS sequence"/>
</dbReference>
<dbReference type="InterPro" id="IPR036661">
    <property type="entry name" value="Luciferase-like_sf"/>
</dbReference>
<dbReference type="EMBL" id="BAAAQK010000009">
    <property type="protein sequence ID" value="GAA1852235.1"/>
    <property type="molecule type" value="Genomic_DNA"/>
</dbReference>
<evidence type="ECO:0000256" key="2">
    <source>
        <dbReference type="ARBA" id="ARBA00023033"/>
    </source>
</evidence>
<reference evidence="4 5" key="1">
    <citation type="journal article" date="2019" name="Int. J. Syst. Evol. Microbiol.">
        <title>The Global Catalogue of Microorganisms (GCM) 10K type strain sequencing project: providing services to taxonomists for standard genome sequencing and annotation.</title>
        <authorList>
            <consortium name="The Broad Institute Genomics Platform"/>
            <consortium name="The Broad Institute Genome Sequencing Center for Infectious Disease"/>
            <person name="Wu L."/>
            <person name="Ma J."/>
        </authorList>
    </citation>
    <scope>NUCLEOTIDE SEQUENCE [LARGE SCALE GENOMIC DNA]</scope>
    <source>
        <strain evidence="4 5">JCM 16009</strain>
    </source>
</reference>